<accession>A0ABQ4DLS1</accession>
<dbReference type="PANTHER" id="PTHR37301:SF1">
    <property type="entry name" value="DNA-BINDING PROTEIN"/>
    <property type="match status" value="1"/>
</dbReference>
<comment type="caution">
    <text evidence="3">The sequence shown here is derived from an EMBL/GenBank/DDBJ whole genome shotgun (WGS) entry which is preliminary data.</text>
</comment>
<dbReference type="EMBL" id="BONP01000010">
    <property type="protein sequence ID" value="GIG40291.1"/>
    <property type="molecule type" value="Genomic_DNA"/>
</dbReference>
<dbReference type="PROSITE" id="PS50943">
    <property type="entry name" value="HTH_CROC1"/>
    <property type="match status" value="1"/>
</dbReference>
<dbReference type="Gene3D" id="1.10.260.40">
    <property type="entry name" value="lambda repressor-like DNA-binding domains"/>
    <property type="match status" value="1"/>
</dbReference>
<feature type="compositionally biased region" description="Pro residues" evidence="1">
    <location>
        <begin position="95"/>
        <end position="104"/>
    </location>
</feature>
<proteinExistence type="predicted"/>
<dbReference type="InterPro" id="IPR001387">
    <property type="entry name" value="Cro/C1-type_HTH"/>
</dbReference>
<dbReference type="CDD" id="cd00093">
    <property type="entry name" value="HTH_XRE"/>
    <property type="match status" value="1"/>
</dbReference>
<dbReference type="PANTHER" id="PTHR37301">
    <property type="entry name" value="DNA-BINDING PROTEIN-RELATED"/>
    <property type="match status" value="1"/>
</dbReference>
<evidence type="ECO:0000256" key="1">
    <source>
        <dbReference type="SAM" id="MobiDB-lite"/>
    </source>
</evidence>
<reference evidence="3 4" key="1">
    <citation type="submission" date="2021-01" db="EMBL/GenBank/DDBJ databases">
        <title>Whole genome shotgun sequence of Cellulomonas phragmiteti NBRC 110785.</title>
        <authorList>
            <person name="Komaki H."/>
            <person name="Tamura T."/>
        </authorList>
    </citation>
    <scope>NUCLEOTIDE SEQUENCE [LARGE SCALE GENOMIC DNA]</scope>
    <source>
        <strain evidence="3 4">NBRC 110785</strain>
    </source>
</reference>
<evidence type="ECO:0000313" key="4">
    <source>
        <dbReference type="Proteomes" id="UP000614741"/>
    </source>
</evidence>
<evidence type="ECO:0000259" key="2">
    <source>
        <dbReference type="PROSITE" id="PS50943"/>
    </source>
</evidence>
<dbReference type="Pfam" id="PF13443">
    <property type="entry name" value="HTH_26"/>
    <property type="match status" value="1"/>
</dbReference>
<feature type="region of interest" description="Disordered" evidence="1">
    <location>
        <begin position="75"/>
        <end position="104"/>
    </location>
</feature>
<dbReference type="Proteomes" id="UP000614741">
    <property type="component" value="Unassembled WGS sequence"/>
</dbReference>
<feature type="domain" description="HTH cro/C1-type" evidence="2">
    <location>
        <begin position="7"/>
        <end position="54"/>
    </location>
</feature>
<gene>
    <name evidence="3" type="ORF">Cph01nite_20530</name>
</gene>
<keyword evidence="4" id="KW-1185">Reference proteome</keyword>
<organism evidence="3 4">
    <name type="scientific">Cellulomonas phragmiteti</name>
    <dbReference type="NCBI Taxonomy" id="478780"/>
    <lineage>
        <taxon>Bacteria</taxon>
        <taxon>Bacillati</taxon>
        <taxon>Actinomycetota</taxon>
        <taxon>Actinomycetes</taxon>
        <taxon>Micrococcales</taxon>
        <taxon>Cellulomonadaceae</taxon>
        <taxon>Cellulomonas</taxon>
    </lineage>
</organism>
<dbReference type="SUPFAM" id="SSF47413">
    <property type="entry name" value="lambda repressor-like DNA-binding domains"/>
    <property type="match status" value="1"/>
</dbReference>
<sequence>MTGVRVGMTLVQLAQATGVTVADLSVLKNGRARVVRYSTLTAVRDALGCQPGDLLVVEPAADAPPGVRRAVSLRVPGLHGSLRTARSGRDGDRPPQGPGPHPRT</sequence>
<protein>
    <recommendedName>
        <fullName evidence="2">HTH cro/C1-type domain-containing protein</fullName>
    </recommendedName>
</protein>
<name>A0ABQ4DLS1_9CELL</name>
<evidence type="ECO:0000313" key="3">
    <source>
        <dbReference type="EMBL" id="GIG40291.1"/>
    </source>
</evidence>
<dbReference type="InterPro" id="IPR010982">
    <property type="entry name" value="Lambda_DNA-bd_dom_sf"/>
</dbReference>